<protein>
    <submittedName>
        <fullName evidence="4">Response regulator transcription factor</fullName>
    </submittedName>
</protein>
<dbReference type="InterPro" id="IPR046947">
    <property type="entry name" value="LytR-like"/>
</dbReference>
<dbReference type="PROSITE" id="PS50930">
    <property type="entry name" value="HTH_LYTTR"/>
    <property type="match status" value="1"/>
</dbReference>
<dbReference type="PANTHER" id="PTHR37299:SF1">
    <property type="entry name" value="STAGE 0 SPORULATION PROTEIN A HOMOLOG"/>
    <property type="match status" value="1"/>
</dbReference>
<evidence type="ECO:0000259" key="3">
    <source>
        <dbReference type="PROSITE" id="PS50930"/>
    </source>
</evidence>
<evidence type="ECO:0000313" key="5">
    <source>
        <dbReference type="Proteomes" id="UP000664417"/>
    </source>
</evidence>
<gene>
    <name evidence="4" type="ORF">J3U88_13215</name>
</gene>
<dbReference type="GO" id="GO:0003677">
    <property type="term" value="F:DNA binding"/>
    <property type="evidence" value="ECO:0007669"/>
    <property type="project" value="InterPro"/>
</dbReference>
<accession>A0A8J7U3A3</accession>
<dbReference type="InterPro" id="IPR001789">
    <property type="entry name" value="Sig_transdc_resp-reg_receiver"/>
</dbReference>
<dbReference type="Proteomes" id="UP000664417">
    <property type="component" value="Unassembled WGS sequence"/>
</dbReference>
<dbReference type="SMART" id="SM00448">
    <property type="entry name" value="REC"/>
    <property type="match status" value="1"/>
</dbReference>
<proteinExistence type="predicted"/>
<dbReference type="SUPFAM" id="SSF52172">
    <property type="entry name" value="CheY-like"/>
    <property type="match status" value="1"/>
</dbReference>
<dbReference type="InterPro" id="IPR007492">
    <property type="entry name" value="LytTR_DNA-bd_dom"/>
</dbReference>
<evidence type="ECO:0000313" key="4">
    <source>
        <dbReference type="EMBL" id="MBO1319427.1"/>
    </source>
</evidence>
<dbReference type="Gene3D" id="2.40.50.1020">
    <property type="entry name" value="LytTr DNA-binding domain"/>
    <property type="match status" value="1"/>
</dbReference>
<dbReference type="SMART" id="SM00850">
    <property type="entry name" value="LytTR"/>
    <property type="match status" value="1"/>
</dbReference>
<keyword evidence="5" id="KW-1185">Reference proteome</keyword>
<organism evidence="4 5">
    <name type="scientific">Acanthopleuribacter pedis</name>
    <dbReference type="NCBI Taxonomy" id="442870"/>
    <lineage>
        <taxon>Bacteria</taxon>
        <taxon>Pseudomonadati</taxon>
        <taxon>Acidobacteriota</taxon>
        <taxon>Holophagae</taxon>
        <taxon>Acanthopleuribacterales</taxon>
        <taxon>Acanthopleuribacteraceae</taxon>
        <taxon>Acanthopleuribacter</taxon>
    </lineage>
</organism>
<dbReference type="Gene3D" id="3.40.50.2300">
    <property type="match status" value="1"/>
</dbReference>
<dbReference type="InterPro" id="IPR011006">
    <property type="entry name" value="CheY-like_superfamily"/>
</dbReference>
<evidence type="ECO:0000259" key="2">
    <source>
        <dbReference type="PROSITE" id="PS50110"/>
    </source>
</evidence>
<keyword evidence="1" id="KW-0597">Phosphoprotein</keyword>
<name>A0A8J7U3A3_9BACT</name>
<dbReference type="GO" id="GO:0000156">
    <property type="term" value="F:phosphorelay response regulator activity"/>
    <property type="evidence" value="ECO:0007669"/>
    <property type="project" value="InterPro"/>
</dbReference>
<dbReference type="PROSITE" id="PS50110">
    <property type="entry name" value="RESPONSE_REGULATORY"/>
    <property type="match status" value="1"/>
</dbReference>
<sequence>MHVLIVEDEWPIAEDLQDLIRELLGDKLSSIRIETTLDDGLDSLAERPVDLLFLDLNLHGRNGFDILKQAVACRFHTIIVSANTDRALEAFEYGVLDFVAKPYRAERLRQALARLDGASDAGRHLKFLTVRERAGLRMIPIDTLRFIQGAGVYSELHLKNGERVDCEKTLNRLAALLGDRALRIHKSYLVMRGEVRGLQTASGGKHDLILSDGCRLPVSRARYKDLKAEFEG</sequence>
<feature type="domain" description="HTH LytTR-type" evidence="3">
    <location>
        <begin position="128"/>
        <end position="232"/>
    </location>
</feature>
<dbReference type="RefSeq" id="WP_207859256.1">
    <property type="nucleotide sequence ID" value="NZ_JAFREP010000011.1"/>
</dbReference>
<evidence type="ECO:0000256" key="1">
    <source>
        <dbReference type="PROSITE-ProRule" id="PRU00169"/>
    </source>
</evidence>
<feature type="modified residue" description="4-aspartylphosphate" evidence="1">
    <location>
        <position position="55"/>
    </location>
</feature>
<dbReference type="Pfam" id="PF00072">
    <property type="entry name" value="Response_reg"/>
    <property type="match status" value="1"/>
</dbReference>
<feature type="domain" description="Response regulatory" evidence="2">
    <location>
        <begin position="2"/>
        <end position="116"/>
    </location>
</feature>
<dbReference type="Pfam" id="PF04397">
    <property type="entry name" value="LytTR"/>
    <property type="match status" value="1"/>
</dbReference>
<dbReference type="EMBL" id="JAFREP010000011">
    <property type="protein sequence ID" value="MBO1319427.1"/>
    <property type="molecule type" value="Genomic_DNA"/>
</dbReference>
<reference evidence="4" key="1">
    <citation type="submission" date="2021-03" db="EMBL/GenBank/DDBJ databases">
        <authorList>
            <person name="Wang G."/>
        </authorList>
    </citation>
    <scope>NUCLEOTIDE SEQUENCE</scope>
    <source>
        <strain evidence="4">KCTC 12899</strain>
    </source>
</reference>
<comment type="caution">
    <text evidence="4">The sequence shown here is derived from an EMBL/GenBank/DDBJ whole genome shotgun (WGS) entry which is preliminary data.</text>
</comment>
<dbReference type="PANTHER" id="PTHR37299">
    <property type="entry name" value="TRANSCRIPTIONAL REGULATOR-RELATED"/>
    <property type="match status" value="1"/>
</dbReference>
<dbReference type="AlphaFoldDB" id="A0A8J7U3A3"/>